<evidence type="ECO:0000256" key="18">
    <source>
        <dbReference type="ARBA" id="ARBA00022840"/>
    </source>
</evidence>
<evidence type="ECO:0000313" key="32">
    <source>
        <dbReference type="EMBL" id="KFO31931.1"/>
    </source>
</evidence>
<feature type="domain" description="Ig-like" evidence="30">
    <location>
        <begin position="515"/>
        <end position="603"/>
    </location>
</feature>
<dbReference type="Pfam" id="PF00764">
    <property type="entry name" value="Arginosuc_synth"/>
    <property type="match status" value="1"/>
</dbReference>
<dbReference type="GO" id="GO:0005524">
    <property type="term" value="F:ATP binding"/>
    <property type="evidence" value="ECO:0007669"/>
    <property type="project" value="UniProtKB-KW"/>
</dbReference>
<dbReference type="SUPFAM" id="SSF52402">
    <property type="entry name" value="Adenine nucleotide alpha hydrolases-like"/>
    <property type="match status" value="1"/>
</dbReference>
<evidence type="ECO:0000256" key="27">
    <source>
        <dbReference type="PROSITE-ProRule" id="PRU00076"/>
    </source>
</evidence>
<evidence type="ECO:0000256" key="1">
    <source>
        <dbReference type="ARBA" id="ARBA00004302"/>
    </source>
</evidence>
<dbReference type="NCBIfam" id="NF001770">
    <property type="entry name" value="PRK00509.1"/>
    <property type="match status" value="1"/>
</dbReference>
<evidence type="ECO:0000256" key="25">
    <source>
        <dbReference type="ARBA" id="ARBA00060987"/>
    </source>
</evidence>
<feature type="domain" description="Nidogen G2 beta-barrel" evidence="31">
    <location>
        <begin position="3353"/>
        <end position="3575"/>
    </location>
</feature>
<dbReference type="InterPro" id="IPR049883">
    <property type="entry name" value="NOTCH1_EGF-like"/>
</dbReference>
<evidence type="ECO:0000259" key="30">
    <source>
        <dbReference type="PROSITE" id="PS50835"/>
    </source>
</evidence>
<keyword evidence="9 27" id="KW-0245">EGF-like domain</keyword>
<dbReference type="PANTHER" id="PTHR45080">
    <property type="entry name" value="CONTACTIN 5"/>
    <property type="match status" value="1"/>
</dbReference>
<feature type="domain" description="Ig-like" evidence="30">
    <location>
        <begin position="2530"/>
        <end position="2614"/>
    </location>
</feature>
<dbReference type="FunFam" id="2.60.40.10:FF:000706">
    <property type="entry name" value="Hemicentin 1"/>
    <property type="match status" value="1"/>
</dbReference>
<keyword evidence="17" id="KW-0106">Calcium</keyword>
<feature type="domain" description="Ig-like" evidence="30">
    <location>
        <begin position="3050"/>
        <end position="3137"/>
    </location>
</feature>
<keyword evidence="20 27" id="KW-1015">Disulfide bond</keyword>
<dbReference type="InterPro" id="IPR000742">
    <property type="entry name" value="EGF"/>
</dbReference>
<dbReference type="InterPro" id="IPR013783">
    <property type="entry name" value="Ig-like_fold"/>
</dbReference>
<comment type="caution">
    <text evidence="27">Lacks conserved residue(s) required for the propagation of feature annotation.</text>
</comment>
<dbReference type="Pfam" id="PF07474">
    <property type="entry name" value="G2F"/>
    <property type="match status" value="1"/>
</dbReference>
<accession>A0A091E9P5</accession>
<dbReference type="SMART" id="SM00682">
    <property type="entry name" value="G2F"/>
    <property type="match status" value="1"/>
</dbReference>
<proteinExistence type="inferred from homology"/>
<feature type="domain" description="Ig-like" evidence="30">
    <location>
        <begin position="608"/>
        <end position="697"/>
    </location>
</feature>
<dbReference type="Gene3D" id="2.40.155.10">
    <property type="entry name" value="Green fluorescent protein"/>
    <property type="match status" value="1"/>
</dbReference>
<evidence type="ECO:0000256" key="15">
    <source>
        <dbReference type="ARBA" id="ARBA00022737"/>
    </source>
</evidence>
<dbReference type="InterPro" id="IPR013106">
    <property type="entry name" value="Ig_V-set"/>
</dbReference>
<dbReference type="Gene3D" id="1.20.5.470">
    <property type="entry name" value="Single helix bin"/>
    <property type="match status" value="1"/>
</dbReference>
<feature type="domain" description="Ig-like" evidence="30">
    <location>
        <begin position="1224"/>
        <end position="1311"/>
    </location>
</feature>
<dbReference type="SUPFAM" id="SSF57184">
    <property type="entry name" value="Growth factor receptor domain"/>
    <property type="match status" value="2"/>
</dbReference>
<dbReference type="Gene3D" id="3.90.1260.10">
    <property type="entry name" value="Argininosuccinate synthetase, chain A, domain 2"/>
    <property type="match status" value="2"/>
</dbReference>
<feature type="disulfide bond" evidence="27">
    <location>
        <begin position="3788"/>
        <end position="3798"/>
    </location>
</feature>
<feature type="domain" description="Ig-like" evidence="30">
    <location>
        <begin position="1"/>
        <end position="61"/>
    </location>
</feature>
<keyword evidence="21" id="KW-0325">Glycoprotein</keyword>
<name>A0A091E9P5_FUKDA</name>
<feature type="domain" description="Ig-like" evidence="30">
    <location>
        <begin position="981"/>
        <end position="1115"/>
    </location>
</feature>
<feature type="domain" description="Ig-like" evidence="30">
    <location>
        <begin position="1597"/>
        <end position="1685"/>
    </location>
</feature>
<dbReference type="FunFam" id="2.10.25.10:FF:000010">
    <property type="entry name" value="Pro-epidermal growth factor"/>
    <property type="match status" value="1"/>
</dbReference>
<dbReference type="InterPro" id="IPR023434">
    <property type="entry name" value="Arginosuc_synth_type_1_subfam"/>
</dbReference>
<evidence type="ECO:0000256" key="24">
    <source>
        <dbReference type="ARBA" id="ARBA00049077"/>
    </source>
</evidence>
<keyword evidence="13" id="KW-0716">Sensory transduction</keyword>
<evidence type="ECO:0000256" key="6">
    <source>
        <dbReference type="ARBA" id="ARBA00022436"/>
    </source>
</evidence>
<dbReference type="InterPro" id="IPR001881">
    <property type="entry name" value="EGF-like_Ca-bd_dom"/>
</dbReference>
<dbReference type="CDD" id="cd00054">
    <property type="entry name" value="EGF_CA"/>
    <property type="match status" value="5"/>
</dbReference>
<feature type="domain" description="Ig-like" evidence="30">
    <location>
        <begin position="1502"/>
        <end position="1592"/>
    </location>
</feature>
<dbReference type="EC" id="6.3.4.5" evidence="4"/>
<dbReference type="SUPFAM" id="SSF69864">
    <property type="entry name" value="Argininosuccinate synthetase, C-terminal domain"/>
    <property type="match status" value="1"/>
</dbReference>
<dbReference type="PROSITE" id="PS50835">
    <property type="entry name" value="IG_LIKE"/>
    <property type="match status" value="34"/>
</dbReference>
<dbReference type="InterPro" id="IPR007110">
    <property type="entry name" value="Ig-like_dom"/>
</dbReference>
<feature type="region of interest" description="Disordered" evidence="28">
    <location>
        <begin position="3974"/>
        <end position="3994"/>
    </location>
</feature>
<evidence type="ECO:0000256" key="21">
    <source>
        <dbReference type="ARBA" id="ARBA00023180"/>
    </source>
</evidence>
<evidence type="ECO:0000256" key="22">
    <source>
        <dbReference type="ARBA" id="ARBA00023319"/>
    </source>
</evidence>
<feature type="region of interest" description="Disordered" evidence="28">
    <location>
        <begin position="444"/>
        <end position="470"/>
    </location>
</feature>
<dbReference type="InterPro" id="IPR006605">
    <property type="entry name" value="G2_nidogen/fibulin_G2F"/>
</dbReference>
<evidence type="ECO:0000256" key="14">
    <source>
        <dbReference type="ARBA" id="ARBA00022729"/>
    </source>
</evidence>
<dbReference type="InterPro" id="IPR018097">
    <property type="entry name" value="EGF_Ca-bd_CS"/>
</dbReference>
<evidence type="ECO:0000256" key="16">
    <source>
        <dbReference type="ARBA" id="ARBA00022741"/>
    </source>
</evidence>
<dbReference type="Pfam" id="PF13927">
    <property type="entry name" value="Ig_3"/>
    <property type="match status" value="12"/>
</dbReference>
<keyword evidence="14" id="KW-0732">Signal</keyword>
<feature type="domain" description="Ig-like" evidence="30">
    <location>
        <begin position="2185"/>
        <end position="2275"/>
    </location>
</feature>
<dbReference type="FunFam" id="2.60.40.10:FF:001415">
    <property type="entry name" value="Hemicentin 2"/>
    <property type="match status" value="1"/>
</dbReference>
<dbReference type="PROSITE" id="PS00564">
    <property type="entry name" value="ARGININOSUCCIN_SYN_1"/>
    <property type="match status" value="1"/>
</dbReference>
<feature type="domain" description="Ig-like" evidence="30">
    <location>
        <begin position="2859"/>
        <end position="2956"/>
    </location>
</feature>
<comment type="similarity">
    <text evidence="25">Belongs to the argininosuccinate synthase family. Type 1 subfamily.</text>
</comment>
<feature type="domain" description="Ig-like" evidence="30">
    <location>
        <begin position="2436"/>
        <end position="2525"/>
    </location>
</feature>
<dbReference type="FunFam" id="2.10.25.10:FF:000352">
    <property type="entry name" value="Hemicentin 1"/>
    <property type="match status" value="1"/>
</dbReference>
<dbReference type="InterPro" id="IPR013098">
    <property type="entry name" value="Ig_I-set"/>
</dbReference>
<dbReference type="SMART" id="SM00409">
    <property type="entry name" value="IG"/>
    <property type="match status" value="36"/>
</dbReference>
<reference evidence="32 33" key="1">
    <citation type="submission" date="2013-11" db="EMBL/GenBank/DDBJ databases">
        <title>The Damaraland mole rat (Fukomys damarensis) genome and evolution of African mole rats.</title>
        <authorList>
            <person name="Gladyshev V.N."/>
            <person name="Fang X."/>
        </authorList>
    </citation>
    <scope>NUCLEOTIDE SEQUENCE [LARGE SCALE GENOMIC DNA]</scope>
    <source>
        <tissue evidence="32">Liver</tissue>
    </source>
</reference>
<dbReference type="UniPathway" id="UPA00068">
    <property type="reaction ID" value="UER00113"/>
</dbReference>
<feature type="compositionally biased region" description="Polar residues" evidence="28">
    <location>
        <begin position="3984"/>
        <end position="3994"/>
    </location>
</feature>
<dbReference type="InterPro" id="IPR003598">
    <property type="entry name" value="Ig_sub2"/>
</dbReference>
<evidence type="ECO:0000256" key="4">
    <source>
        <dbReference type="ARBA" id="ARBA00012286"/>
    </source>
</evidence>
<dbReference type="FunFam" id="3.40.50.620:FF:000019">
    <property type="entry name" value="Argininosuccinate synthase"/>
    <property type="match status" value="1"/>
</dbReference>
<dbReference type="FunFam" id="2.60.40.10:FF:000594">
    <property type="entry name" value="Hemicentin 1"/>
    <property type="match status" value="1"/>
</dbReference>
<dbReference type="InterPro" id="IPR003599">
    <property type="entry name" value="Ig_sub"/>
</dbReference>
<keyword evidence="12" id="KW-0028">Amino-acid biosynthesis</keyword>
<keyword evidence="6" id="KW-0835">Urea cycle</keyword>
<feature type="domain" description="Ig-like" evidence="30">
    <location>
        <begin position="2959"/>
        <end position="3045"/>
    </location>
</feature>
<dbReference type="SMART" id="SM00408">
    <property type="entry name" value="IGc2"/>
    <property type="match status" value="36"/>
</dbReference>
<feature type="domain" description="Ig-like" evidence="30">
    <location>
        <begin position="702"/>
        <end position="790"/>
    </location>
</feature>
<dbReference type="NCBIfam" id="TIGR00032">
    <property type="entry name" value="argG"/>
    <property type="match status" value="1"/>
</dbReference>
<evidence type="ECO:0000256" key="19">
    <source>
        <dbReference type="ARBA" id="ARBA00022869"/>
    </source>
</evidence>
<dbReference type="SMART" id="SM00179">
    <property type="entry name" value="EGF_CA"/>
    <property type="match status" value="5"/>
</dbReference>
<feature type="domain" description="EGF-like" evidence="29">
    <location>
        <begin position="3677"/>
        <end position="3717"/>
    </location>
</feature>
<sequence>MVTWRRGDGQSLGPPRGSGPGQRDPGVLLIESVTAEHQATYVCEAQNAFGKAQVQTRLAVTGLVPPQVASGAPSVRVLEGQPVSLPCVILAGRPLPERHWLRASRPLPPGGRASVRADGSLHFGRVLQEDAGTYSCVVTNPAGSGHRDMELIVQGVPTPTISWTKETKALSSRGPHYSVSQDGTLLIAWPSPQDAGAYVCTATNAAGFSSQETWLSVNTKPRIRVNGSQDTDSPLRVTAKAGEEVTLGCEAQGSPPPLVTWTKDTHPLLSDTDSRVLLPSGSLRLAPAQEEDDGHYTCTASNPAGSASRRYVLGVQVPPQVQPGPRLLKALVGEALDLNCVAKGRPEPWLSWSKDGATLPGGGPEGSVHFEAVQVSDSGLYRCEATSSAGMDAWELELRALGLRPCTRAESEGGRVPLPEPPHWVSDNSSLVERVSGENASLLCPARGTPRPRVTWRKGPASEPLGTRPGMAVLDDGSLLLMSVSPADGGDYECQAANEAGAASRRSKLVVYVPPSIREDGRKGNVSSVVGQPLSLECDANGFPVPEIAWLKDGQPVPEAGNHRLLNRARTLHFPRIEEGDAGLYSCRAENRAGSAQRDFDLLVLVPPSMPGAGAVQEVLGLAGADVELECRTSGIPLPQVEWTKDGQPVLPGDPHAQLRENGQVLKITSSHLGDEGRYQCMAFSPAGQQAKDFRLQIHSPPTIWGSNETGEVAVMEGHPVRLLCEARGAPTPDVAWFKDGAPLPASAEVVYTKGGRQLQLGQAQVLDAGVYTCKASNPVGVTEKATRLVVYVAPTIEGTGGGPYAVQAVAGRPLALECVARGFPPPTVSWQHEGLPVAGSNGTWLEPDGALRLQSPGEASGGRYSCVASSPAGEAMLQYDVDVQVPPQLLVAEGSGQVTTIVGQPLELPCQASGSPVPTIRWLQNGRPAEELAGVQVTSQGTTLHIDHVEPGHAGLFACQATNDAGTTGAEVEVSVHELPSVTILGGENITAPFLQPVTLQCVGAGVPPPSLRWWKDGVALATSGGTLQELQLPEGEHREGVVLDRTSPGNLALTPSPRTVTIPSVGSVAPHTRIPAHTPRPLLPQIEKVDLRDEGIYTCAATSLAGESQRDVAVKVLVPPNIEPGPINQAVLENASATLECLASGVPPPDVSWFKGRQPASARTGVTVSADGRGLHIERVRLSDAGSYRCVASNVAGSTELQLGLRVNAQPLSLPPHSAVPPRITLPPSLPGPVLLGAPVRLTCNASGAPSPTLIWLKDGNPVSPAGTPGLQIFPGGRVLALASARTSDSGSYSCVAASAVGEDRRNVTLQVHVPPHILGEQLNISVVANTSVTLECHSHAVPRPELSWWKDGRPLLPHPGVRLSEDRALLELARVEVGDAGHYTCEALNRAGRSEKHFDVNVWVAPAFPSRELRTLAVTEGQPARLSCECRGVPFPKVAWSKDGRPLPGEGPGGEQLSVVGGLLYLGRARPEQAGNYTCECHNAAGSSSQVQRLVVHVPPVLLGDADPLTNVTAAFHGPLTLLCEATGVPPPEVRWFREEEPIHPGKDTYLLAGGWMLRVTQAQEQDRGLYSCLASNEAGEARRNFSVEVLVPPTIENEDLEEVVRVPEQQTAQLTCNATGHPQPSVTWFKDGRPLAGGDARRISPDGARLWVLQANLSHAGHYSCMAANAVGEKTKHFQLSVLVLPTILGAAKDGAGEEVTVTISSPISLICEALAFPAPRITWMKDGVPFEASRNIQLLPGTRGLQILNAQKEDAGQYTCVVTNELGEATKNYHVEVLIPPSISRDGPAAELGVKEVKTKVNSTLSLECECGGAPPPAISWYKDGQPVTPGERLRILGEGRLLQIQPTQVSDSGRYLCVATNVAGEDDQDFSVLIQVPPMFQKVGDPSAAFEILSQEEEEEEARGEVMERREVVENNPAYLYCDTNAIPPPELTWYREDQPLSDTDRVSVLQGGRVLQLPLVQAEDAGRYSCKASNEVGEDWLHYELLVLTPPVIVGDTEELVEEVTVNASSTVSLQCPALGNPAPTLSWLQNGLPFAPSPRLQVLDDGRVLQVSTAEVADTASYMCVAENQAGSAEKLFTLRVQVPPRITSHSPEQVTAVLNSSVSLPCEALAHPRPEVTWYKDTEALPLGKEVFLLPGTHTLQLPRVQPSDSGTYLCEALNTAGRDQRAVQLSVLVPPTFRLAPDSPQETVLVRAGDKAILNCETDPPLEPVVTWYKDQQPLALEPRIRAVQGSQRLEILVSQVSDKGSYSCTVSSAAGEATRTFVLTVQAPPTFENPETETVSQVAGRPLALTCDVSGVPAPTVTWLKDRMPVESSVVHGVISRGGRLQLSHLQPAQAGTYTCVAENAQAAARKDFAVAVLEAPRIRSSDAPREHSVPQGQEVRFYLDGSSLVLKGLRAVDSGAYTCVARNAAGEDARLHTVTVLAPPTIEQEAGGTGVLVSRPGEPVTMACPVRGSLPIHVSWLKDGLPLPLSQRTLLHGSGRTLRISRVQLADAGTFTCVAASLAGVADRNFTLQVLVPPSLEPADFQSDMVVAPGSSVVLPCDARGSPPPLVSWMKDGEPLLFQSLEQGPGLQLEKVGAGDSGTYSCVAASEAGEARRHFLLTVTDLPHIQDSGQPAELTLMAGAPMELLCDARGIPRPNVTWHKDGQALHGLEGGSRGDRVFRVEGVQVGDAGLYTCLAESPAGEAEKSFRVRVQAPPSVVGPRGPRSVVGLAPGQLVLECSVEAAPAPEIEWHRDGVLLQEDAHTQFPERGRFLQLQALSAADSGHYSCTARNKAGSTSVAFRVEIHTPVYELQSKTMVNPVELLPDGSLRIQPVLSQDAGHYLCLASNSAGSDRQGRDLQVFEPPAIAPGPSSLTLTAPSPATLPCEASGSPKPLVAWWKDGQKLDFRTQQGAYRYEALCVRILPSNALLLMAPSAQDSAQFECVVSNVVGEARKLYQVTVQEPPTIADDQTDFAVTRMAPVVLTCHSSGAPAPALSWRKAGTQLGARGSGYRVLPSGALEIRQALPIHAGRYTCTARNVAGVARKHVVLTVQAAPVVKPLPRVVQVVAEEEVLLPCEASGVPRPTVTWQKEGLSVPAGVRSQVLPSGQLRLLRARPEDAGNYFCMAQNGVGSAMGKTRLVVQEAPILQGEAFSHLEEPVGGSIQLDCTVRGDPAPDIRWTKDGLPLWDSRLRGNREKSDVLCRLSGSGLWLSPELSRGRERCPHWTDADPEVLSPISLQLADAGLYQCLAENEVGSVKKLVTLVLQSAPVFQVEPQDVTVRTGEDVALRCQASGEPTPTIEWWHAGQPLQASQRLRTLRDGSLRLEHVEAADAGPYECIAHNLLGSATAQAILVVRGHPQGSRGSMLGAINGQELGVAALNTSVRQEAHSGVTIIQSSVSRIPADVGPLMRVLVVTIAPIYWALAGETGEALNGHSLTGGSFQQESQVEFATGELLRMTHVARGLDPDGFLLLDVLVDGAVPEALAGEDLHMQDFEERYVQTGPGQLFAGSTQRFLHRHLPGLLRCNHSIQYAAARGPQPQLVQHLRASAISSAFDPEAQALRYQLTTALRAEEHEVGCSEGFEPDPQGAFCVDVDECAWDTGLCGEQQRCVNLLGAYRCCPDCGPGFRVAADGAGCEDVDECREQLHGCHHSQLCENTAGGHRCSCPRGYRTQGAGLPCLDVNECLQLPEPCAYQCHNLQGGYRCLCPPGHILLHDGKACTPLSRSRQNVTTVSHQGPLVPWLRPRSPVPGGSHHAWVSLRPGPRALSSVGRAWCPPGFIRQSGVCVDLDECQVQSLCQHACQNSEGSYQCLCPAGYRLLPSGKNCQDINECEEDAIECEPGQMCFNTRGGFQCVDTPCPDSYRLGASPGLTQEDSGMASESGEYDGSGSLSVDTWKPHLQSQLPWAPAAGSRSGPAEPPAAGQGLGLAVVTGLVAGRVVSTHQDPPCLATPSREGHRAAHRAQGVCGGPCVPQSDPRVPTAHIQADGPSQTPATASQGAGLGLDRPCFLLIPDAMSGKGSVVLAYSGGLDTSCILVWLKEQGYDVIAYLANIGQKEDFEEARKKALKLGAKKVFIEDVSREFVEEFIWPAVQSSALYEDRYLLGTSLARPCIARKQVEIAQQEGAQYVSHGATGKGNDQVRFELTCYSLAPQIKVIAPWRMPEFYNRFRGRSDLMDYAKQHGIPVPVTPKSPWSMDENLMHISYEAGILENPKSQAPPGLYTKTQDPAKAPNSPDILEIEFKKGVPVKVTNVGDGTVHSTALELFLYLNEVAGKHGVGRIDIVENRFIGMKSRVTGFWHSPECEFVRHCIAKSQERVEGKVHLSVLKGQVYILGRESPLSLYNEELVSMNVQGDYEPIDATGFININSLRLKEYHRLQSKVTAKQTA</sequence>
<feature type="domain" description="Ig-like" evidence="30">
    <location>
        <begin position="221"/>
        <end position="314"/>
    </location>
</feature>
<evidence type="ECO:0000259" key="29">
    <source>
        <dbReference type="PROSITE" id="PS50026"/>
    </source>
</evidence>
<evidence type="ECO:0000259" key="31">
    <source>
        <dbReference type="PROSITE" id="PS50993"/>
    </source>
</evidence>
<keyword evidence="33" id="KW-1185">Reference proteome</keyword>
<dbReference type="InterPro" id="IPR014729">
    <property type="entry name" value="Rossmann-like_a/b/a_fold"/>
</dbReference>
<keyword evidence="11" id="KW-0436">Ligase</keyword>
<feature type="region of interest" description="Disordered" evidence="28">
    <location>
        <begin position="3861"/>
        <end position="3890"/>
    </location>
</feature>
<feature type="domain" description="Ig-like" evidence="30">
    <location>
        <begin position="319"/>
        <end position="399"/>
    </location>
</feature>
<gene>
    <name evidence="32" type="ORF">H920_06682</name>
</gene>
<dbReference type="SMART" id="SM00181">
    <property type="entry name" value="EGF"/>
    <property type="match status" value="5"/>
</dbReference>
<feature type="domain" description="EGF-like" evidence="29">
    <location>
        <begin position="3784"/>
        <end position="3823"/>
    </location>
</feature>
<evidence type="ECO:0000256" key="20">
    <source>
        <dbReference type="ARBA" id="ARBA00023157"/>
    </source>
</evidence>
<dbReference type="Gene3D" id="2.10.25.10">
    <property type="entry name" value="Laminin"/>
    <property type="match status" value="5"/>
</dbReference>
<dbReference type="UniPathway" id="UPA00158">
    <property type="reaction ID" value="UER00272"/>
</dbReference>
<dbReference type="FunFam" id="2.10.25.10:FF:000210">
    <property type="entry name" value="Hemicentin 1"/>
    <property type="match status" value="1"/>
</dbReference>
<dbReference type="FunFam" id="2.60.40.10:FF:001944">
    <property type="entry name" value="Hemicentin 2"/>
    <property type="match status" value="1"/>
</dbReference>
<dbReference type="FunFam" id="2.60.40.10:FF:001348">
    <property type="entry name" value="Hemicentin 2"/>
    <property type="match status" value="2"/>
</dbReference>
<feature type="domain" description="Ig-like" evidence="30">
    <location>
        <begin position="2619"/>
        <end position="2705"/>
    </location>
</feature>
<dbReference type="FunFam" id="2.60.40.10:FF:000279">
    <property type="entry name" value="Hemicentin 1"/>
    <property type="match status" value="1"/>
</dbReference>
<comment type="subcellular location">
    <subcellularLocation>
        <location evidence="1">Secreted</location>
        <location evidence="1">Extracellular space</location>
        <location evidence="1">Extracellular matrix</location>
        <location evidence="1">Basement membrane</location>
    </subcellularLocation>
</comment>
<dbReference type="PROSITE" id="PS01187">
    <property type="entry name" value="EGF_CA"/>
    <property type="match status" value="3"/>
</dbReference>
<dbReference type="Pfam" id="PF07645">
    <property type="entry name" value="EGF_CA"/>
    <property type="match status" value="3"/>
</dbReference>
<dbReference type="InterPro" id="IPR048268">
    <property type="entry name" value="Arginosuc_syn_C"/>
</dbReference>
<keyword evidence="16" id="KW-0547">Nucleotide-binding</keyword>
<feature type="domain" description="Ig-like" evidence="30">
    <location>
        <begin position="3140"/>
        <end position="3257"/>
    </location>
</feature>
<dbReference type="FunFam" id="1.20.5.470:FF:000003">
    <property type="entry name" value="Argininosuccinate synthase 1"/>
    <property type="match status" value="1"/>
</dbReference>
<feature type="domain" description="Ig-like" evidence="30">
    <location>
        <begin position="3264"/>
        <end position="3349"/>
    </location>
</feature>
<evidence type="ECO:0000256" key="8">
    <source>
        <dbReference type="ARBA" id="ARBA00022530"/>
    </source>
</evidence>
<keyword evidence="7" id="KW-0964">Secreted</keyword>
<dbReference type="InterPro" id="IPR026823">
    <property type="entry name" value="cEGF"/>
</dbReference>
<feature type="domain" description="Ig-like" evidence="30">
    <location>
        <begin position="888"/>
        <end position="976"/>
    </location>
</feature>
<dbReference type="InterPro" id="IPR048267">
    <property type="entry name" value="Arginosuc_syn_N"/>
</dbReference>
<dbReference type="PROSITE" id="PS01186">
    <property type="entry name" value="EGF_2"/>
    <property type="match status" value="1"/>
</dbReference>
<evidence type="ECO:0000256" key="28">
    <source>
        <dbReference type="SAM" id="MobiDB-lite"/>
    </source>
</evidence>
<comment type="catalytic activity">
    <reaction evidence="24">
        <text>L-citrulline + L-aspartate + ATP = 2-(N(omega)-L-arginino)succinate + AMP + diphosphate + H(+)</text>
        <dbReference type="Rhea" id="RHEA:10932"/>
        <dbReference type="ChEBI" id="CHEBI:15378"/>
        <dbReference type="ChEBI" id="CHEBI:29991"/>
        <dbReference type="ChEBI" id="CHEBI:30616"/>
        <dbReference type="ChEBI" id="CHEBI:33019"/>
        <dbReference type="ChEBI" id="CHEBI:57472"/>
        <dbReference type="ChEBI" id="CHEBI:57743"/>
        <dbReference type="ChEBI" id="CHEBI:456215"/>
        <dbReference type="EC" id="6.3.4.5"/>
    </reaction>
</comment>
<keyword evidence="8" id="KW-0272">Extracellular matrix</keyword>
<dbReference type="EMBL" id="KN122233">
    <property type="protein sequence ID" value="KFO31931.1"/>
    <property type="molecule type" value="Genomic_DNA"/>
</dbReference>
<dbReference type="SUPFAM" id="SSF48726">
    <property type="entry name" value="Immunoglobulin"/>
    <property type="match status" value="36"/>
</dbReference>
<comment type="subunit">
    <text evidence="26">Homotetramer. Interacts with NMRAL1. Interacts with CLOCK; in a circadian manner. Forms tissue-specific complexes with ASL, SLC7A1, HSP90AA1 and nitric oxide synthase NOS1, NOS2 or NOS3; the complex regulates cell-autonomous L-arginine synthesis and citrulline recycling while channeling extracellular L-arginine to nitric oxide synthesis pathway.</text>
</comment>
<dbReference type="InterPro" id="IPR000152">
    <property type="entry name" value="EGF-type_Asp/Asn_hydroxyl_site"/>
</dbReference>
<keyword evidence="10" id="KW-0055">Arginine biosynthesis</keyword>
<evidence type="ECO:0000256" key="11">
    <source>
        <dbReference type="ARBA" id="ARBA00022598"/>
    </source>
</evidence>
<dbReference type="InterPro" id="IPR050958">
    <property type="entry name" value="Cell_Adh-Cytoskel_Orgn"/>
</dbReference>
<evidence type="ECO:0000256" key="13">
    <source>
        <dbReference type="ARBA" id="ARBA00022606"/>
    </source>
</evidence>
<dbReference type="FunFam" id="2.60.40.10:FF:002450">
    <property type="entry name" value="HMCN2 isoform 3"/>
    <property type="match status" value="1"/>
</dbReference>
<feature type="domain" description="Ig-like" evidence="30">
    <location>
        <begin position="1318"/>
        <end position="1404"/>
    </location>
</feature>
<feature type="domain" description="Ig-like" evidence="30">
    <location>
        <begin position="1892"/>
        <end position="1981"/>
    </location>
</feature>
<dbReference type="InterPro" id="IPR009017">
    <property type="entry name" value="GFP"/>
</dbReference>
<dbReference type="Pfam" id="PF20979">
    <property type="entry name" value="Arginosuc_syn_C"/>
    <property type="match status" value="2"/>
</dbReference>
<dbReference type="FunFam" id="2.60.40.10:FF:000285">
    <property type="entry name" value="Hemicentin 1"/>
    <property type="match status" value="2"/>
</dbReference>
<dbReference type="Gene3D" id="3.40.50.620">
    <property type="entry name" value="HUPs"/>
    <property type="match status" value="1"/>
</dbReference>
<dbReference type="CDD" id="cd01999">
    <property type="entry name" value="ASS"/>
    <property type="match status" value="1"/>
</dbReference>
<dbReference type="GO" id="GO:0004055">
    <property type="term" value="F:argininosuccinate synthase activity"/>
    <property type="evidence" value="ECO:0007669"/>
    <property type="project" value="UniProtKB-EC"/>
</dbReference>
<evidence type="ECO:0000256" key="9">
    <source>
        <dbReference type="ARBA" id="ARBA00022536"/>
    </source>
</evidence>
<feature type="domain" description="Ig-like" evidence="30">
    <location>
        <begin position="1997"/>
        <end position="2086"/>
    </location>
</feature>
<dbReference type="GO" id="GO:0005604">
    <property type="term" value="C:basement membrane"/>
    <property type="evidence" value="ECO:0007669"/>
    <property type="project" value="UniProtKB-SubCell"/>
</dbReference>
<dbReference type="SUPFAM" id="SSF54511">
    <property type="entry name" value="GFP-like"/>
    <property type="match status" value="1"/>
</dbReference>
<dbReference type="InterPro" id="IPR001518">
    <property type="entry name" value="Arginosuc_synth"/>
</dbReference>
<evidence type="ECO:0000256" key="5">
    <source>
        <dbReference type="ARBA" id="ARBA00014810"/>
    </source>
</evidence>
<feature type="domain" description="Ig-like" evidence="30">
    <location>
        <begin position="1122"/>
        <end position="1204"/>
    </location>
</feature>
<protein>
    <recommendedName>
        <fullName evidence="5">Argininosuccinate synthase</fullName>
        <ecNumber evidence="4">6.3.4.5</ecNumber>
    </recommendedName>
    <alternativeName>
        <fullName evidence="23">Citrulline--aspartate ligase</fullName>
    </alternativeName>
</protein>
<feature type="domain" description="Ig-like" evidence="30">
    <location>
        <begin position="2093"/>
        <end position="2180"/>
    </location>
</feature>
<dbReference type="GO" id="GO:0005509">
    <property type="term" value="F:calcium ion binding"/>
    <property type="evidence" value="ECO:0007669"/>
    <property type="project" value="InterPro"/>
</dbReference>
<keyword evidence="22" id="KW-0393">Immunoglobulin domain</keyword>
<dbReference type="FunFam" id="2.60.40.10:FF:000890">
    <property type="entry name" value="Hemicentin 1"/>
    <property type="match status" value="1"/>
</dbReference>
<dbReference type="PROSITE" id="PS00010">
    <property type="entry name" value="ASX_HYDROXYL"/>
    <property type="match status" value="2"/>
</dbReference>
<dbReference type="PROSITE" id="PS50993">
    <property type="entry name" value="NIDOGEN_G2"/>
    <property type="match status" value="1"/>
</dbReference>
<dbReference type="InterPro" id="IPR018223">
    <property type="entry name" value="Arginosuc_synth_CS"/>
</dbReference>
<feature type="domain" description="Ig-like" evidence="30">
    <location>
        <begin position="422"/>
        <end position="510"/>
    </location>
</feature>
<dbReference type="InterPro" id="IPR036179">
    <property type="entry name" value="Ig-like_dom_sf"/>
</dbReference>
<feature type="domain" description="EGF-like" evidence="29">
    <location>
        <begin position="3634"/>
        <end position="3672"/>
    </location>
</feature>
<feature type="domain" description="Ig-like" evidence="30">
    <location>
        <begin position="1690"/>
        <end position="1781"/>
    </location>
</feature>
<dbReference type="GO" id="GO:0007156">
    <property type="term" value="P:homophilic cell adhesion via plasma membrane adhesion molecules"/>
    <property type="evidence" value="ECO:0007669"/>
    <property type="project" value="TreeGrafter"/>
</dbReference>
<dbReference type="GO" id="GO:0005886">
    <property type="term" value="C:plasma membrane"/>
    <property type="evidence" value="ECO:0007669"/>
    <property type="project" value="TreeGrafter"/>
</dbReference>
<dbReference type="PROSITE" id="PS00565">
    <property type="entry name" value="ARGININOSUCCIN_SYN_2"/>
    <property type="match status" value="1"/>
</dbReference>
<feature type="domain" description="Ig-like" evidence="30">
    <location>
        <begin position="1409"/>
        <end position="1498"/>
    </location>
</feature>
<dbReference type="FunFam" id="2.60.40.10:FF:000130">
    <property type="entry name" value="Hemicentin 1"/>
    <property type="match status" value="7"/>
</dbReference>
<feature type="domain" description="Ig-like" evidence="30">
    <location>
        <begin position="795"/>
        <end position="885"/>
    </location>
</feature>
<dbReference type="PANTHER" id="PTHR45080:SF28">
    <property type="entry name" value="HEMICENTIN-2"/>
    <property type="match status" value="1"/>
</dbReference>
<dbReference type="CDD" id="cd00096">
    <property type="entry name" value="Ig"/>
    <property type="match status" value="9"/>
</dbReference>
<evidence type="ECO:0000256" key="12">
    <source>
        <dbReference type="ARBA" id="ARBA00022605"/>
    </source>
</evidence>
<evidence type="ECO:0000256" key="23">
    <source>
        <dbReference type="ARBA" id="ARBA00029916"/>
    </source>
</evidence>
<dbReference type="GO" id="GO:0000050">
    <property type="term" value="P:urea cycle"/>
    <property type="evidence" value="ECO:0007669"/>
    <property type="project" value="UniProtKB-UniPathway"/>
</dbReference>
<feature type="domain" description="Ig-like" evidence="30">
    <location>
        <begin position="1786"/>
        <end position="1877"/>
    </location>
</feature>
<dbReference type="STRING" id="885580.ENSFDAP00000017075"/>
<evidence type="ECO:0000256" key="2">
    <source>
        <dbReference type="ARBA" id="ARBA00004967"/>
    </source>
</evidence>
<evidence type="ECO:0000256" key="7">
    <source>
        <dbReference type="ARBA" id="ARBA00022525"/>
    </source>
</evidence>
<dbReference type="SMART" id="SM00406">
    <property type="entry name" value="IGv"/>
    <property type="match status" value="10"/>
</dbReference>
<dbReference type="Gene3D" id="2.60.40.10">
    <property type="entry name" value="Immunoglobulins"/>
    <property type="match status" value="36"/>
</dbReference>
<dbReference type="FunFam" id="2.10.25.10:FF:000385">
    <property type="entry name" value="Hemicentin 1"/>
    <property type="match status" value="1"/>
</dbReference>
<dbReference type="GO" id="GO:0006526">
    <property type="term" value="P:L-arginine biosynthetic process"/>
    <property type="evidence" value="ECO:0007669"/>
    <property type="project" value="UniProtKB-UniPathway"/>
</dbReference>
<keyword evidence="18" id="KW-0067">ATP-binding</keyword>
<feature type="domain" description="Ig-like" evidence="30">
    <location>
        <begin position="157"/>
        <end position="216"/>
    </location>
</feature>
<feature type="domain" description="Ig-like" evidence="30">
    <location>
        <begin position="2710"/>
        <end position="2798"/>
    </location>
</feature>
<evidence type="ECO:0000256" key="26">
    <source>
        <dbReference type="ARBA" id="ARBA00062425"/>
    </source>
</evidence>
<feature type="domain" description="Ig-like" evidence="30">
    <location>
        <begin position="66"/>
        <end position="154"/>
    </location>
</feature>
<keyword evidence="19" id="KW-0084">Basement membrane</keyword>
<feature type="region of interest" description="Disordered" evidence="28">
    <location>
        <begin position="1"/>
        <end position="26"/>
    </location>
</feature>
<organism evidence="32 33">
    <name type="scientific">Fukomys damarensis</name>
    <name type="common">Damaraland mole rat</name>
    <name type="synonym">Cryptomys damarensis</name>
    <dbReference type="NCBI Taxonomy" id="885580"/>
    <lineage>
        <taxon>Eukaryota</taxon>
        <taxon>Metazoa</taxon>
        <taxon>Chordata</taxon>
        <taxon>Craniata</taxon>
        <taxon>Vertebrata</taxon>
        <taxon>Euteleostomi</taxon>
        <taxon>Mammalia</taxon>
        <taxon>Eutheria</taxon>
        <taxon>Euarchontoglires</taxon>
        <taxon>Glires</taxon>
        <taxon>Rodentia</taxon>
        <taxon>Hystricomorpha</taxon>
        <taxon>Bathyergidae</taxon>
        <taxon>Fukomys</taxon>
    </lineage>
</organism>
<evidence type="ECO:0000256" key="17">
    <source>
        <dbReference type="ARBA" id="ARBA00022837"/>
    </source>
</evidence>
<dbReference type="FunFam" id="2.60.40.10:FF:000186">
    <property type="entry name" value="Hemicentin 1"/>
    <property type="match status" value="1"/>
</dbReference>
<feature type="domain" description="Ig-like" evidence="30">
    <location>
        <begin position="2279"/>
        <end position="2367"/>
    </location>
</feature>
<dbReference type="Pfam" id="PF12662">
    <property type="entry name" value="cEGF"/>
    <property type="match status" value="1"/>
</dbReference>
<dbReference type="Pfam" id="PF07679">
    <property type="entry name" value="I-set"/>
    <property type="match status" value="19"/>
</dbReference>
<comment type="pathway">
    <text evidence="3">Nitrogen metabolism; urea cycle; (N(omega)-L-arginino)succinate from L-aspartate and L-citrulline: step 1/1.</text>
</comment>
<dbReference type="Proteomes" id="UP000028990">
    <property type="component" value="Unassembled WGS sequence"/>
</dbReference>
<dbReference type="InterPro" id="IPR009030">
    <property type="entry name" value="Growth_fac_rcpt_cys_sf"/>
</dbReference>
<dbReference type="InterPro" id="IPR024074">
    <property type="entry name" value="AS_cat/multimer_dom_body"/>
</dbReference>
<comment type="pathway">
    <text evidence="2">Amino-acid biosynthesis; L-arginine biosynthesis; L-arginine from L-ornithine and carbamoyl phosphate: step 2/3.</text>
</comment>
<keyword evidence="15" id="KW-0677">Repeat</keyword>
<dbReference type="FunFam" id="2.60.40.10:FF:000032">
    <property type="entry name" value="palladin isoform X1"/>
    <property type="match status" value="2"/>
</dbReference>
<evidence type="ECO:0000256" key="3">
    <source>
        <dbReference type="ARBA" id="ARBA00005154"/>
    </source>
</evidence>
<dbReference type="eggNOG" id="KOG4475">
    <property type="taxonomic scope" value="Eukaryota"/>
</dbReference>
<dbReference type="PROSITE" id="PS50026">
    <property type="entry name" value="EGF_3"/>
    <property type="match status" value="3"/>
</dbReference>
<evidence type="ECO:0000313" key="33">
    <source>
        <dbReference type="Proteomes" id="UP000028990"/>
    </source>
</evidence>
<evidence type="ECO:0000256" key="10">
    <source>
        <dbReference type="ARBA" id="ARBA00022571"/>
    </source>
</evidence>
<dbReference type="FunFam" id="2.60.40.10:FF:000503">
    <property type="entry name" value="Hemicentin 1"/>
    <property type="match status" value="3"/>
</dbReference>